<dbReference type="OrthoDB" id="5397582at2"/>
<dbReference type="STRING" id="316067.Geob_0676"/>
<keyword evidence="2" id="KW-0472">Membrane</keyword>
<sequence>MKKYLSFLLVVLCFTVITAGVASAASARKVYLKDGAVIECQKVWRSGGKIMVLVNRDVLLDFSTAEVDLKKTFTKKGVGAKGKKKHLKKPLMQGSTSKKAAMPVQKPVSSVKKVAAPAKPVPAKPAPPTPPVKPATVPPTTPAVAQKTILPVPGASRPATTPISGTQAALSSAKIAVAVPQPPKPAPRPAIKFVPPPPPPPEPFYKDPLVLQLGGGGLLIVLLLVLLVMRKKKA</sequence>
<feature type="compositionally biased region" description="Pro residues" evidence="1">
    <location>
        <begin position="119"/>
        <end position="140"/>
    </location>
</feature>
<dbReference type="EMBL" id="CP001390">
    <property type="protein sequence ID" value="ACM19041.1"/>
    <property type="molecule type" value="Genomic_DNA"/>
</dbReference>
<organism evidence="4 5">
    <name type="scientific">Geotalea daltonii (strain DSM 22248 / JCM 15807 / FRC-32)</name>
    <name type="common">Geobacter daltonii</name>
    <dbReference type="NCBI Taxonomy" id="316067"/>
    <lineage>
        <taxon>Bacteria</taxon>
        <taxon>Pseudomonadati</taxon>
        <taxon>Thermodesulfobacteriota</taxon>
        <taxon>Desulfuromonadia</taxon>
        <taxon>Geobacterales</taxon>
        <taxon>Geobacteraceae</taxon>
        <taxon>Geotalea</taxon>
    </lineage>
</organism>
<feature type="chain" id="PRO_5002886401" evidence="3">
    <location>
        <begin position="25"/>
        <end position="234"/>
    </location>
</feature>
<feature type="signal peptide" evidence="3">
    <location>
        <begin position="1"/>
        <end position="24"/>
    </location>
</feature>
<evidence type="ECO:0000313" key="4">
    <source>
        <dbReference type="EMBL" id="ACM19041.1"/>
    </source>
</evidence>
<evidence type="ECO:0000256" key="2">
    <source>
        <dbReference type="SAM" id="Phobius"/>
    </source>
</evidence>
<dbReference type="AlphaFoldDB" id="B9M0K4"/>
<evidence type="ECO:0000256" key="3">
    <source>
        <dbReference type="SAM" id="SignalP"/>
    </source>
</evidence>
<protein>
    <submittedName>
        <fullName evidence="4">PEP motif-containing protein, putative exosortase substrate</fullName>
    </submittedName>
</protein>
<feature type="region of interest" description="Disordered" evidence="1">
    <location>
        <begin position="80"/>
        <end position="140"/>
    </location>
</feature>
<keyword evidence="2" id="KW-1133">Transmembrane helix</keyword>
<keyword evidence="3" id="KW-0732">Signal</keyword>
<dbReference type="KEGG" id="geo:Geob_0676"/>
<dbReference type="Proteomes" id="UP000007721">
    <property type="component" value="Chromosome"/>
</dbReference>
<keyword evidence="5" id="KW-1185">Reference proteome</keyword>
<proteinExistence type="predicted"/>
<evidence type="ECO:0000256" key="1">
    <source>
        <dbReference type="SAM" id="MobiDB-lite"/>
    </source>
</evidence>
<accession>B9M0K4</accession>
<feature type="transmembrane region" description="Helical" evidence="2">
    <location>
        <begin position="209"/>
        <end position="229"/>
    </location>
</feature>
<dbReference type="HOGENOM" id="CLU_1183664_0_0_7"/>
<reference evidence="4 5" key="1">
    <citation type="submission" date="2009-01" db="EMBL/GenBank/DDBJ databases">
        <title>Complete sequence of Geobacter sp. FRC-32.</title>
        <authorList>
            <consortium name="US DOE Joint Genome Institute"/>
            <person name="Lucas S."/>
            <person name="Copeland A."/>
            <person name="Lapidus A."/>
            <person name="Glavina del Rio T."/>
            <person name="Dalin E."/>
            <person name="Tice H."/>
            <person name="Bruce D."/>
            <person name="Goodwin L."/>
            <person name="Pitluck S."/>
            <person name="Saunders E."/>
            <person name="Brettin T."/>
            <person name="Detter J.C."/>
            <person name="Han C."/>
            <person name="Larimer F."/>
            <person name="Land M."/>
            <person name="Hauser L."/>
            <person name="Kyrpides N."/>
            <person name="Ovchinnikova G."/>
            <person name="Kostka J."/>
            <person name="Richardson P."/>
        </authorList>
    </citation>
    <scope>NUCLEOTIDE SEQUENCE [LARGE SCALE GENOMIC DNA]</scope>
    <source>
        <strain evidence="5">DSM 22248 / JCM 15807 / FRC-32</strain>
    </source>
</reference>
<evidence type="ECO:0000313" key="5">
    <source>
        <dbReference type="Proteomes" id="UP000007721"/>
    </source>
</evidence>
<name>B9M0K4_GEODF</name>
<gene>
    <name evidence="4" type="ordered locus">Geob_0676</name>
</gene>
<feature type="compositionally biased region" description="Low complexity" evidence="1">
    <location>
        <begin position="103"/>
        <end position="118"/>
    </location>
</feature>
<dbReference type="RefSeq" id="WP_012645770.1">
    <property type="nucleotide sequence ID" value="NC_011979.1"/>
</dbReference>
<keyword evidence="2" id="KW-0812">Transmembrane</keyword>